<dbReference type="STRING" id="1619044.UY92_C0004G0019"/>
<dbReference type="InterPro" id="IPR032808">
    <property type="entry name" value="DoxX"/>
</dbReference>
<proteinExistence type="predicted"/>
<keyword evidence="2 5" id="KW-0812">Transmembrane</keyword>
<evidence type="ECO:0000256" key="4">
    <source>
        <dbReference type="ARBA" id="ARBA00023136"/>
    </source>
</evidence>
<comment type="subcellular location">
    <subcellularLocation>
        <location evidence="1">Membrane</location>
        <topology evidence="1">Multi-pass membrane protein</topology>
    </subcellularLocation>
</comment>
<dbReference type="EMBL" id="LCRX01000004">
    <property type="protein sequence ID" value="KKW42683.1"/>
    <property type="molecule type" value="Genomic_DNA"/>
</dbReference>
<evidence type="ECO:0000256" key="2">
    <source>
        <dbReference type="ARBA" id="ARBA00022692"/>
    </source>
</evidence>
<evidence type="ECO:0000256" key="5">
    <source>
        <dbReference type="SAM" id="Phobius"/>
    </source>
</evidence>
<feature type="transmembrane region" description="Helical" evidence="5">
    <location>
        <begin position="45"/>
        <end position="63"/>
    </location>
</feature>
<evidence type="ECO:0000256" key="1">
    <source>
        <dbReference type="ARBA" id="ARBA00004141"/>
    </source>
</evidence>
<reference evidence="6 7" key="1">
    <citation type="journal article" date="2015" name="Nature">
        <title>rRNA introns, odd ribosomes, and small enigmatic genomes across a large radiation of phyla.</title>
        <authorList>
            <person name="Brown C.T."/>
            <person name="Hug L.A."/>
            <person name="Thomas B.C."/>
            <person name="Sharon I."/>
            <person name="Castelle C.J."/>
            <person name="Singh A."/>
            <person name="Wilkins M.J."/>
            <person name="Williams K.H."/>
            <person name="Banfield J.F."/>
        </authorList>
    </citation>
    <scope>NUCLEOTIDE SEQUENCE [LARGE SCALE GENOMIC DNA]</scope>
</reference>
<dbReference type="Pfam" id="PF07681">
    <property type="entry name" value="DoxX"/>
    <property type="match status" value="1"/>
</dbReference>
<gene>
    <name evidence="6" type="ORF">UY92_C0004G0019</name>
</gene>
<keyword evidence="4 5" id="KW-0472">Membrane</keyword>
<feature type="transmembrane region" description="Helical" evidence="5">
    <location>
        <begin position="6"/>
        <end position="25"/>
    </location>
</feature>
<dbReference type="GO" id="GO:0016020">
    <property type="term" value="C:membrane"/>
    <property type="evidence" value="ECO:0007669"/>
    <property type="project" value="UniProtKB-SubCell"/>
</dbReference>
<accession>A0A0G1YGY4</accession>
<keyword evidence="3 5" id="KW-1133">Transmembrane helix</keyword>
<comment type="caution">
    <text evidence="6">The sequence shown here is derived from an EMBL/GenBank/DDBJ whole genome shotgun (WGS) entry which is preliminary data.</text>
</comment>
<evidence type="ECO:0000313" key="6">
    <source>
        <dbReference type="EMBL" id="KKW42683.1"/>
    </source>
</evidence>
<organism evidence="6 7">
    <name type="scientific">Candidatus Magasanikbacteria bacterium GW2011_GWA2_56_11</name>
    <dbReference type="NCBI Taxonomy" id="1619044"/>
    <lineage>
        <taxon>Bacteria</taxon>
        <taxon>Candidatus Magasanikiibacteriota</taxon>
    </lineage>
</organism>
<dbReference type="AlphaFoldDB" id="A0A0G1YGY4"/>
<sequence length="127" mass="14032">MESLIFFLGRVIFGGYFVINAINHFTKTDRLVGYAESKGVRRARAAVLGAGLLILGGGLGVIFGVYVDLAALALALFLLPVSYRMHAFWRETGEARMIDQINFNKNMALLGAALMMSYISEPWPWSL</sequence>
<dbReference type="Proteomes" id="UP000033870">
    <property type="component" value="Unassembled WGS sequence"/>
</dbReference>
<name>A0A0G1YGY4_9BACT</name>
<evidence type="ECO:0000256" key="3">
    <source>
        <dbReference type="ARBA" id="ARBA00022989"/>
    </source>
</evidence>
<feature type="transmembrane region" description="Helical" evidence="5">
    <location>
        <begin position="107"/>
        <end position="125"/>
    </location>
</feature>
<feature type="transmembrane region" description="Helical" evidence="5">
    <location>
        <begin position="69"/>
        <end position="86"/>
    </location>
</feature>
<evidence type="ECO:0000313" key="7">
    <source>
        <dbReference type="Proteomes" id="UP000033870"/>
    </source>
</evidence>
<protein>
    <submittedName>
        <fullName evidence="6">DoxX family protein</fullName>
    </submittedName>
</protein>